<dbReference type="STRING" id="32264.T1L3D1"/>
<dbReference type="EnsemblMetazoa" id="tetur35g01090.1">
    <property type="protein sequence ID" value="tetur35g01090.1"/>
    <property type="gene ID" value="tetur35g01090"/>
</dbReference>
<evidence type="ECO:0000256" key="6">
    <source>
        <dbReference type="ARBA" id="ARBA00022568"/>
    </source>
</evidence>
<dbReference type="EMBL" id="CAEY01001016">
    <property type="status" value="NOT_ANNOTATED_CDS"/>
    <property type="molecule type" value="Genomic_DNA"/>
</dbReference>
<dbReference type="HOGENOM" id="CLU_007948_5_2_1"/>
<feature type="transmembrane region" description="Helical" evidence="18">
    <location>
        <begin position="796"/>
        <end position="815"/>
    </location>
</feature>
<keyword evidence="4" id="KW-0050">Antiport</keyword>
<dbReference type="AlphaFoldDB" id="T1L3D1"/>
<dbReference type="InterPro" id="IPR004837">
    <property type="entry name" value="NaCa_Exmemb"/>
</dbReference>
<feature type="domain" description="Sodium/calcium exchanger membrane region" evidence="19">
    <location>
        <begin position="316"/>
        <end position="455"/>
    </location>
</feature>
<feature type="transmembrane region" description="Helical" evidence="18">
    <location>
        <begin position="26"/>
        <end position="46"/>
    </location>
</feature>
<feature type="transmembrane region" description="Helical" evidence="18">
    <location>
        <begin position="695"/>
        <end position="715"/>
    </location>
</feature>
<dbReference type="GO" id="GO:0005262">
    <property type="term" value="F:calcium channel activity"/>
    <property type="evidence" value="ECO:0007669"/>
    <property type="project" value="TreeGrafter"/>
</dbReference>
<feature type="transmembrane region" description="Helical" evidence="18">
    <location>
        <begin position="441"/>
        <end position="461"/>
    </location>
</feature>
<feature type="compositionally biased region" description="Basic residues" evidence="17">
    <location>
        <begin position="167"/>
        <end position="179"/>
    </location>
</feature>
<accession>T1L3D1</accession>
<evidence type="ECO:0000259" key="19">
    <source>
        <dbReference type="Pfam" id="PF01699"/>
    </source>
</evidence>
<keyword evidence="14" id="KW-0406">Ion transport</keyword>
<evidence type="ECO:0000256" key="5">
    <source>
        <dbReference type="ARBA" id="ARBA00022538"/>
    </source>
</evidence>
<feature type="compositionally biased region" description="Low complexity" evidence="17">
    <location>
        <begin position="187"/>
        <end position="202"/>
    </location>
</feature>
<feature type="transmembrane region" description="Helical" evidence="18">
    <location>
        <begin position="660"/>
        <end position="683"/>
    </location>
</feature>
<name>T1L3D1_TETUR</name>
<comment type="subcellular location">
    <subcellularLocation>
        <location evidence="1">Membrane</location>
        <topology evidence="1">Multi-pass membrane protein</topology>
    </subcellularLocation>
</comment>
<proteinExistence type="inferred from homology"/>
<keyword evidence="21" id="KW-1185">Reference proteome</keyword>
<evidence type="ECO:0000256" key="12">
    <source>
        <dbReference type="ARBA" id="ARBA00022989"/>
    </source>
</evidence>
<dbReference type="GO" id="GO:0006874">
    <property type="term" value="P:intracellular calcium ion homeostasis"/>
    <property type="evidence" value="ECO:0007669"/>
    <property type="project" value="TreeGrafter"/>
</dbReference>
<evidence type="ECO:0000256" key="7">
    <source>
        <dbReference type="ARBA" id="ARBA00022692"/>
    </source>
</evidence>
<feature type="compositionally biased region" description="Basic residues" evidence="17">
    <location>
        <begin position="219"/>
        <end position="231"/>
    </location>
</feature>
<keyword evidence="8" id="KW-0732">Signal</keyword>
<evidence type="ECO:0000256" key="4">
    <source>
        <dbReference type="ARBA" id="ARBA00022449"/>
    </source>
</evidence>
<evidence type="ECO:0000256" key="2">
    <source>
        <dbReference type="ARBA" id="ARBA00005364"/>
    </source>
</evidence>
<evidence type="ECO:0000313" key="21">
    <source>
        <dbReference type="Proteomes" id="UP000015104"/>
    </source>
</evidence>
<dbReference type="Proteomes" id="UP000015104">
    <property type="component" value="Unassembled WGS sequence"/>
</dbReference>
<dbReference type="PANTHER" id="PTHR10846:SF73">
    <property type="entry name" value="SODIUM_CALCIUM EXCHANGER MEMBRANE REGION DOMAIN-CONTAINING PROTEIN"/>
    <property type="match status" value="1"/>
</dbReference>
<keyword evidence="9" id="KW-0106">Calcium</keyword>
<feature type="transmembrane region" description="Helical" evidence="18">
    <location>
        <begin position="765"/>
        <end position="784"/>
    </location>
</feature>
<organism evidence="20 21">
    <name type="scientific">Tetranychus urticae</name>
    <name type="common">Two-spotted spider mite</name>
    <dbReference type="NCBI Taxonomy" id="32264"/>
    <lineage>
        <taxon>Eukaryota</taxon>
        <taxon>Metazoa</taxon>
        <taxon>Ecdysozoa</taxon>
        <taxon>Arthropoda</taxon>
        <taxon>Chelicerata</taxon>
        <taxon>Arachnida</taxon>
        <taxon>Acari</taxon>
        <taxon>Acariformes</taxon>
        <taxon>Trombidiformes</taxon>
        <taxon>Prostigmata</taxon>
        <taxon>Eleutherengona</taxon>
        <taxon>Raphignathae</taxon>
        <taxon>Tetranychoidea</taxon>
        <taxon>Tetranychidae</taxon>
        <taxon>Tetranychus</taxon>
    </lineage>
</organism>
<reference evidence="21" key="1">
    <citation type="submission" date="2011-08" db="EMBL/GenBank/DDBJ databases">
        <authorList>
            <person name="Rombauts S."/>
        </authorList>
    </citation>
    <scope>NUCLEOTIDE SEQUENCE</scope>
    <source>
        <strain evidence="21">London</strain>
    </source>
</reference>
<reference evidence="20" key="2">
    <citation type="submission" date="2015-06" db="UniProtKB">
        <authorList>
            <consortium name="EnsemblMetazoa"/>
        </authorList>
    </citation>
    <scope>IDENTIFICATION</scope>
</reference>
<evidence type="ECO:0000313" key="20">
    <source>
        <dbReference type="EnsemblMetazoa" id="tetur35g01090.1"/>
    </source>
</evidence>
<dbReference type="Pfam" id="PF01699">
    <property type="entry name" value="Na_Ca_ex"/>
    <property type="match status" value="2"/>
</dbReference>
<feature type="transmembrane region" description="Helical" evidence="18">
    <location>
        <begin position="311"/>
        <end position="333"/>
    </location>
</feature>
<feature type="transmembrane region" description="Helical" evidence="18">
    <location>
        <begin position="353"/>
        <end position="375"/>
    </location>
</feature>
<feature type="domain" description="Sodium/calcium exchanger membrane region" evidence="19">
    <location>
        <begin position="661"/>
        <end position="810"/>
    </location>
</feature>
<dbReference type="NCBIfam" id="TIGR00367">
    <property type="entry name" value="calcium/sodium antiporter"/>
    <property type="match status" value="1"/>
</dbReference>
<evidence type="ECO:0000256" key="14">
    <source>
        <dbReference type="ARBA" id="ARBA00023065"/>
    </source>
</evidence>
<evidence type="ECO:0000256" key="3">
    <source>
        <dbReference type="ARBA" id="ARBA00022448"/>
    </source>
</evidence>
<feature type="transmembrane region" description="Helical" evidence="18">
    <location>
        <begin position="735"/>
        <end position="753"/>
    </location>
</feature>
<dbReference type="InterPro" id="IPR004481">
    <property type="entry name" value="K/Na/Ca-exchanger"/>
</dbReference>
<keyword evidence="6" id="KW-0109">Calcium transport</keyword>
<protein>
    <recommendedName>
        <fullName evidence="19">Sodium/calcium exchanger membrane region domain-containing protein</fullName>
    </recommendedName>
</protein>
<keyword evidence="12 18" id="KW-1133">Transmembrane helix</keyword>
<evidence type="ECO:0000256" key="10">
    <source>
        <dbReference type="ARBA" id="ARBA00022847"/>
    </source>
</evidence>
<feature type="compositionally biased region" description="Low complexity" evidence="17">
    <location>
        <begin position="243"/>
        <end position="263"/>
    </location>
</feature>
<keyword evidence="3" id="KW-0813">Transport</keyword>
<dbReference type="GO" id="GO:0008273">
    <property type="term" value="F:calcium, potassium:sodium antiporter activity"/>
    <property type="evidence" value="ECO:0007669"/>
    <property type="project" value="TreeGrafter"/>
</dbReference>
<keyword evidence="13" id="KW-0915">Sodium</keyword>
<evidence type="ECO:0000256" key="15">
    <source>
        <dbReference type="ARBA" id="ARBA00023136"/>
    </source>
</evidence>
<dbReference type="eggNOG" id="KOG1307">
    <property type="taxonomic scope" value="Eukaryota"/>
</dbReference>
<dbReference type="GO" id="GO:0015293">
    <property type="term" value="F:symporter activity"/>
    <property type="evidence" value="ECO:0007669"/>
    <property type="project" value="UniProtKB-KW"/>
</dbReference>
<keyword evidence="11" id="KW-0630">Potassium</keyword>
<keyword evidence="7 18" id="KW-0812">Transmembrane</keyword>
<dbReference type="FunFam" id="1.20.1420.30:FF:000009">
    <property type="entry name" value="sodium/potassium/calcium exchanger 5 isoform X2"/>
    <property type="match status" value="1"/>
</dbReference>
<evidence type="ECO:0000256" key="18">
    <source>
        <dbReference type="SAM" id="Phobius"/>
    </source>
</evidence>
<keyword evidence="10" id="KW-0769">Symport</keyword>
<keyword evidence="5" id="KW-0633">Potassium transport</keyword>
<evidence type="ECO:0000256" key="11">
    <source>
        <dbReference type="ARBA" id="ARBA00022958"/>
    </source>
</evidence>
<evidence type="ECO:0000256" key="16">
    <source>
        <dbReference type="ARBA" id="ARBA00023201"/>
    </source>
</evidence>
<comment type="similarity">
    <text evidence="2">Belongs to the Ca(2+):cation antiporter (CaCA) (TC 2.A.19) family. SLC24A subfamily.</text>
</comment>
<keyword evidence="16" id="KW-0739">Sodium transport</keyword>
<evidence type="ECO:0000256" key="13">
    <source>
        <dbReference type="ARBA" id="ARBA00023053"/>
    </source>
</evidence>
<keyword evidence="15 18" id="KW-0472">Membrane</keyword>
<feature type="region of interest" description="Disordered" evidence="17">
    <location>
        <begin position="149"/>
        <end position="268"/>
    </location>
</feature>
<dbReference type="InterPro" id="IPR044880">
    <property type="entry name" value="NCX_ion-bd_dom_sf"/>
</dbReference>
<evidence type="ECO:0000256" key="9">
    <source>
        <dbReference type="ARBA" id="ARBA00022837"/>
    </source>
</evidence>
<evidence type="ECO:0000256" key="1">
    <source>
        <dbReference type="ARBA" id="ARBA00004141"/>
    </source>
</evidence>
<evidence type="ECO:0000256" key="17">
    <source>
        <dbReference type="SAM" id="MobiDB-lite"/>
    </source>
</evidence>
<dbReference type="PANTHER" id="PTHR10846">
    <property type="entry name" value="SODIUM/POTASSIUM/CALCIUM EXCHANGER"/>
    <property type="match status" value="1"/>
</dbReference>
<sequence length="828" mass="91629">MFKSSYGSICNPDRKMGKSIAVKRLIVQKLALVVVILIFSVINIYIKGKGKIDHETEQSDGQSTTSLDKENIKEVSANQMVGSKFRLFNKQSNSGQLDGKSPINQLNLAQSLAVKIRRKRRNLLSIDYEKGPLSLSLLQSTSSVADETNGEIKVNNISEPVQPKVTKPSRKKSKHKQKQKQVEGEGTTTATSSSTSTETSQTINGTEPEAVTNKTETKSKKRKTKTGKKKLIPSPGSIGQSIETKSSNESENSNSTSKTPETPVTTRIHAAPPKTIIPLLKNVKIKECTAPAFKEFPTDIFGHKARKHGAIIIHIAVACYMFYCLAIVCDHYFLTSLEECAIRLNLSNDVAGATLMAAGSSAPELFTAILGVFVAKGDVGTGTIVGSAVFNILFVIGLCGVLTTATVLTWWPVARDSTYYTFTVLVLILVAYDGEVTTFESALMLIFYVGYIVVMHFNHQIRDLVTAKLMDKGYLSNLPEPGEVDEIKPQNSVAYYQSMQVDEWSYNNNQPTSNYNNYNSYNQQYSGYSGLAPSMDPNKTSLYEAAQIVIIKHKRLFPAITRFRAAANYTISINRKRHGKSQKQRRQEFNYKAREDGDHASGLSKVAHERITSSPNVEDWSLVPNPVVEGWLPVLRWCIIAPLHATLFYTIPNCKTRTNLYLVTFLMSVFWIAIFSYIMVWMVTLVGFTLGIPDSIMGITFLAAGTSIPDAYASIHVARQGQGDMAVSNSIGSNVFDILVGLALPWFVETALWQPGTTASINSRGLFYAIILLFLSLLVTIYLFHRNRWTLNPKLGYALLATYAVFLVFCGALELNLLGYVNPVMCEE</sequence>
<evidence type="ECO:0000256" key="8">
    <source>
        <dbReference type="ARBA" id="ARBA00022729"/>
    </source>
</evidence>
<dbReference type="Gene3D" id="1.20.1420.30">
    <property type="entry name" value="NCX, central ion-binding region"/>
    <property type="match status" value="2"/>
</dbReference>
<feature type="transmembrane region" description="Helical" evidence="18">
    <location>
        <begin position="387"/>
        <end position="411"/>
    </location>
</feature>
<dbReference type="GO" id="GO:0005886">
    <property type="term" value="C:plasma membrane"/>
    <property type="evidence" value="ECO:0007669"/>
    <property type="project" value="TreeGrafter"/>
</dbReference>